<name>Q1QK38_NITHX</name>
<feature type="region of interest" description="Disordered" evidence="1">
    <location>
        <begin position="148"/>
        <end position="167"/>
    </location>
</feature>
<feature type="compositionally biased region" description="Basic and acidic residues" evidence="1">
    <location>
        <begin position="174"/>
        <end position="187"/>
    </location>
</feature>
<gene>
    <name evidence="3" type="ordered locus">Nham_2628</name>
</gene>
<dbReference type="Proteomes" id="UP000001953">
    <property type="component" value="Chromosome"/>
</dbReference>
<dbReference type="RefSeq" id="WP_011511075.1">
    <property type="nucleotide sequence ID" value="NC_007964.1"/>
</dbReference>
<sequence>MIVLLVIGIGVFLAGLVAVAFGIPVKEFSFGDTLIVSGAVVSCTGLIMISLSLVVRELRAVADRLRFGAVAATVAADRAGDHRGGDFRVPILPDGDIEDSHPPLSNAVRAAPGAVSGPTVTPSVLSPPWQAEMSIRDRAAVGAVPDVVAPESPASPDTSSPPKPRRNLLFASSMRKERERALAERSDPAGLFPPAPATHAPDLDVSRPASFDNAWPRSERSRPESGRAPSAASSGGTRADRLSGRHGQNASAVTVVRSGVVDGMAYSLFSDGTIEALLPEGMMRFASVDQLRAHLDQGPERSSLK</sequence>
<evidence type="ECO:0000313" key="3">
    <source>
        <dbReference type="EMBL" id="ABE63409.1"/>
    </source>
</evidence>
<keyword evidence="4" id="KW-1185">Reference proteome</keyword>
<feature type="transmembrane region" description="Helical" evidence="2">
    <location>
        <begin position="32"/>
        <end position="55"/>
    </location>
</feature>
<keyword evidence="2" id="KW-0472">Membrane</keyword>
<feature type="compositionally biased region" description="Low complexity" evidence="1">
    <location>
        <begin position="226"/>
        <end position="236"/>
    </location>
</feature>
<dbReference type="HOGENOM" id="CLU_952750_0_0_5"/>
<dbReference type="AlphaFoldDB" id="Q1QK38"/>
<reference evidence="3 4" key="1">
    <citation type="submission" date="2006-03" db="EMBL/GenBank/DDBJ databases">
        <title>Complete sequence of chromosome of Nitrobacter hamburgensis X14.</title>
        <authorList>
            <consortium name="US DOE Joint Genome Institute"/>
            <person name="Copeland A."/>
            <person name="Lucas S."/>
            <person name="Lapidus A."/>
            <person name="Barry K."/>
            <person name="Detter J.C."/>
            <person name="Glavina del Rio T."/>
            <person name="Hammon N."/>
            <person name="Israni S."/>
            <person name="Dalin E."/>
            <person name="Tice H."/>
            <person name="Pitluck S."/>
            <person name="Chain P."/>
            <person name="Malfatti S."/>
            <person name="Shin M."/>
            <person name="Vergez L."/>
            <person name="Schmutz J."/>
            <person name="Larimer F."/>
            <person name="Land M."/>
            <person name="Hauser L."/>
            <person name="Kyrpides N."/>
            <person name="Ivanova N."/>
            <person name="Ward B."/>
            <person name="Arp D."/>
            <person name="Klotz M."/>
            <person name="Stein L."/>
            <person name="O'Mullan G."/>
            <person name="Starkenburg S."/>
            <person name="Sayavedra L."/>
            <person name="Poret-Peterson A.T."/>
            <person name="Gentry M.E."/>
            <person name="Bruce D."/>
            <person name="Richardson P."/>
        </authorList>
    </citation>
    <scope>NUCLEOTIDE SEQUENCE [LARGE SCALE GENOMIC DNA]</scope>
    <source>
        <strain evidence="4">DSM 10229 / NCIMB 13809 / X14</strain>
    </source>
</reference>
<accession>Q1QK38</accession>
<evidence type="ECO:0000313" key="4">
    <source>
        <dbReference type="Proteomes" id="UP000001953"/>
    </source>
</evidence>
<organism evidence="3 4">
    <name type="scientific">Nitrobacter hamburgensis (strain DSM 10229 / NCIMB 13809 / X14)</name>
    <dbReference type="NCBI Taxonomy" id="323097"/>
    <lineage>
        <taxon>Bacteria</taxon>
        <taxon>Pseudomonadati</taxon>
        <taxon>Pseudomonadota</taxon>
        <taxon>Alphaproteobacteria</taxon>
        <taxon>Hyphomicrobiales</taxon>
        <taxon>Nitrobacteraceae</taxon>
        <taxon>Nitrobacter</taxon>
    </lineage>
</organism>
<protein>
    <recommendedName>
        <fullName evidence="5">DUF308 domain-containing protein</fullName>
    </recommendedName>
</protein>
<dbReference type="EMBL" id="CP000319">
    <property type="protein sequence ID" value="ABE63409.1"/>
    <property type="molecule type" value="Genomic_DNA"/>
</dbReference>
<keyword evidence="2" id="KW-0812">Transmembrane</keyword>
<evidence type="ECO:0008006" key="5">
    <source>
        <dbReference type="Google" id="ProtNLM"/>
    </source>
</evidence>
<proteinExistence type="predicted"/>
<evidence type="ECO:0000256" key="2">
    <source>
        <dbReference type="SAM" id="Phobius"/>
    </source>
</evidence>
<dbReference type="STRING" id="323097.Nham_2628"/>
<keyword evidence="2" id="KW-1133">Transmembrane helix</keyword>
<feature type="region of interest" description="Disordered" evidence="1">
    <location>
        <begin position="174"/>
        <end position="248"/>
    </location>
</feature>
<dbReference type="eggNOG" id="ENOG503322S">
    <property type="taxonomic scope" value="Bacteria"/>
</dbReference>
<dbReference type="OrthoDB" id="8456817at2"/>
<evidence type="ECO:0000256" key="1">
    <source>
        <dbReference type="SAM" id="MobiDB-lite"/>
    </source>
</evidence>
<dbReference type="KEGG" id="nha:Nham_2628"/>